<dbReference type="EMBL" id="JASEJX010000019">
    <property type="protein sequence ID" value="KAK4513219.1"/>
    <property type="molecule type" value="Genomic_DNA"/>
</dbReference>
<dbReference type="RefSeq" id="XP_064679885.1">
    <property type="nucleotide sequence ID" value="XM_064832182.1"/>
</dbReference>
<proteinExistence type="predicted"/>
<dbReference type="GeneID" id="89956700"/>
<evidence type="ECO:0000313" key="2">
    <source>
        <dbReference type="EMBL" id="KAK4513219.1"/>
    </source>
</evidence>
<feature type="compositionally biased region" description="Low complexity" evidence="1">
    <location>
        <begin position="31"/>
        <end position="54"/>
    </location>
</feature>
<organism evidence="2 3">
    <name type="scientific">Mucor velutinosus</name>
    <dbReference type="NCBI Taxonomy" id="708070"/>
    <lineage>
        <taxon>Eukaryota</taxon>
        <taxon>Fungi</taxon>
        <taxon>Fungi incertae sedis</taxon>
        <taxon>Mucoromycota</taxon>
        <taxon>Mucoromycotina</taxon>
        <taxon>Mucoromycetes</taxon>
        <taxon>Mucorales</taxon>
        <taxon>Mucorineae</taxon>
        <taxon>Mucoraceae</taxon>
        <taxon>Mucor</taxon>
    </lineage>
</organism>
<dbReference type="AlphaFoldDB" id="A0AAN7D9U6"/>
<keyword evidence="3" id="KW-1185">Reference proteome</keyword>
<feature type="region of interest" description="Disordered" evidence="1">
    <location>
        <begin position="1"/>
        <end position="20"/>
    </location>
</feature>
<name>A0AAN7D9U6_9FUNG</name>
<accession>A0AAN7D9U6</accession>
<protein>
    <submittedName>
        <fullName evidence="2">Calmodulin</fullName>
    </submittedName>
</protein>
<sequence length="155" mass="17702">MDNKNRLHPNPPDVDVAPCAPPSYEYNANYHQQQPASCSPSASSYQHHSSMMMPSAPPSIPPSQQHFTYGSVQPQPSLCHPYALYQQQHQHQQSYQEPPQHYRYIISSRDRGDRHFPVNAALFVLGWLFPPLCTELDCIHAVYHLLDSTHVGRTR</sequence>
<evidence type="ECO:0000256" key="1">
    <source>
        <dbReference type="SAM" id="MobiDB-lite"/>
    </source>
</evidence>
<comment type="caution">
    <text evidence="2">The sequence shown here is derived from an EMBL/GenBank/DDBJ whole genome shotgun (WGS) entry which is preliminary data.</text>
</comment>
<feature type="region of interest" description="Disordered" evidence="1">
    <location>
        <begin position="31"/>
        <end position="67"/>
    </location>
</feature>
<gene>
    <name evidence="2" type="ORF">ATC70_013014</name>
</gene>
<dbReference type="Proteomes" id="UP001304243">
    <property type="component" value="Unassembled WGS sequence"/>
</dbReference>
<evidence type="ECO:0000313" key="3">
    <source>
        <dbReference type="Proteomes" id="UP001304243"/>
    </source>
</evidence>
<reference evidence="2 3" key="1">
    <citation type="submission" date="2022-11" db="EMBL/GenBank/DDBJ databases">
        <title>Mucor velutinosus strain NIH1002 WGS.</title>
        <authorList>
            <person name="Subramanian P."/>
            <person name="Mullikin J.C."/>
            <person name="Segre J.A."/>
            <person name="Zelazny A.M."/>
        </authorList>
    </citation>
    <scope>NUCLEOTIDE SEQUENCE [LARGE SCALE GENOMIC DNA]</scope>
    <source>
        <strain evidence="2 3">NIH1002</strain>
    </source>
</reference>